<evidence type="ECO:0000259" key="5">
    <source>
        <dbReference type="Pfam" id="PF01979"/>
    </source>
</evidence>
<dbReference type="InterPro" id="IPR006680">
    <property type="entry name" value="Amidohydro-rel"/>
</dbReference>
<accession>X1AJF3</accession>
<comment type="similarity">
    <text evidence="2">Belongs to the metallo-dependent hydrolases superfamily. Hydantoinase/dihydropyrimidinase family.</text>
</comment>
<evidence type="ECO:0000256" key="4">
    <source>
        <dbReference type="ARBA" id="ARBA00022801"/>
    </source>
</evidence>
<name>X1AJF3_9ZZZZ</name>
<protein>
    <recommendedName>
        <fullName evidence="5">Amidohydrolase-related domain-containing protein</fullName>
    </recommendedName>
</protein>
<dbReference type="Gene3D" id="3.20.20.140">
    <property type="entry name" value="Metal-dependent hydrolases"/>
    <property type="match status" value="1"/>
</dbReference>
<dbReference type="InterPro" id="IPR011778">
    <property type="entry name" value="Hydantoinase/dihydroPyrase"/>
</dbReference>
<dbReference type="FunFam" id="3.20.20.140:FF:000174">
    <property type="entry name" value="Dihydropyrimidinase-related protein 2"/>
    <property type="match status" value="1"/>
</dbReference>
<reference evidence="6" key="1">
    <citation type="journal article" date="2014" name="Front. Microbiol.">
        <title>High frequency of phylogenetically diverse reductive dehalogenase-homologous genes in deep subseafloor sedimentary metagenomes.</title>
        <authorList>
            <person name="Kawai M."/>
            <person name="Futagami T."/>
            <person name="Toyoda A."/>
            <person name="Takaki Y."/>
            <person name="Nishi S."/>
            <person name="Hori S."/>
            <person name="Arai W."/>
            <person name="Tsubouchi T."/>
            <person name="Morono Y."/>
            <person name="Uchiyama I."/>
            <person name="Ito T."/>
            <person name="Fujiyama A."/>
            <person name="Inagaki F."/>
            <person name="Takami H."/>
        </authorList>
    </citation>
    <scope>NUCLEOTIDE SEQUENCE</scope>
    <source>
        <strain evidence="6">Expedition CK06-06</strain>
    </source>
</reference>
<dbReference type="InterPro" id="IPR032466">
    <property type="entry name" value="Metal_Hydrolase"/>
</dbReference>
<evidence type="ECO:0000256" key="3">
    <source>
        <dbReference type="ARBA" id="ARBA00022723"/>
    </source>
</evidence>
<sequence length="462" mass="52138">MKKLLIKNGNIVNSEKIEKADILIENEKIKEIGEDLALREGEIIDAEGNYIFPGIIDSHVHFQLPVKGTITADDFYTGTKAAACGGVTTIIDFAHPENKNESLLEAIEKRKAEAKENVCVDYSLHTAIISSDNNILGEIPELINNGITSFKLYTTYREEGIMVDDADLFFIMKKMTEFGGLPVVHAENNFLLEKLRTKYLNSGNTQAIYHAKSRPDFVEDEAIRRVIYFADITNCPLLIFHLSTKKGLSSLTSAKKKGKNVWAETCPHYLLLNENRLKGKEGNRFIMSPPLRTDEDKNALWHGLKRGDISVISTDHCSFNLKQKLASDFSKVPSGLPGVETLLPLIYTHGVLKKRITTNNLVEVLCENPAKIYGLFPRKGTISIGSDADIVIFDPKLEVTINYKNLNMNVDWSPYQDWKLVGYPIYTILRGNIIYKYGKFYGDKRLGKFIHRTKSCLLKNKL</sequence>
<feature type="domain" description="Amidohydrolase-related" evidence="5">
    <location>
        <begin position="50"/>
        <end position="410"/>
    </location>
</feature>
<comment type="caution">
    <text evidence="6">The sequence shown here is derived from an EMBL/GenBank/DDBJ whole genome shotgun (WGS) entry which is preliminary data.</text>
</comment>
<dbReference type="GO" id="GO:0005829">
    <property type="term" value="C:cytosol"/>
    <property type="evidence" value="ECO:0007669"/>
    <property type="project" value="TreeGrafter"/>
</dbReference>
<dbReference type="CDD" id="cd01314">
    <property type="entry name" value="D-HYD"/>
    <property type="match status" value="1"/>
</dbReference>
<dbReference type="GO" id="GO:0046872">
    <property type="term" value="F:metal ion binding"/>
    <property type="evidence" value="ECO:0007669"/>
    <property type="project" value="UniProtKB-KW"/>
</dbReference>
<evidence type="ECO:0000256" key="1">
    <source>
        <dbReference type="ARBA" id="ARBA00001947"/>
    </source>
</evidence>
<dbReference type="Gene3D" id="2.30.40.10">
    <property type="entry name" value="Urease, subunit C, domain 1"/>
    <property type="match status" value="1"/>
</dbReference>
<dbReference type="PANTHER" id="PTHR11647">
    <property type="entry name" value="HYDRANTOINASE/DIHYDROPYRIMIDINASE FAMILY MEMBER"/>
    <property type="match status" value="1"/>
</dbReference>
<dbReference type="InterPro" id="IPR050378">
    <property type="entry name" value="Metallo-dep_Hydrolases_sf"/>
</dbReference>
<dbReference type="PANTHER" id="PTHR11647:SF1">
    <property type="entry name" value="COLLAPSIN RESPONSE MEDIATOR PROTEIN"/>
    <property type="match status" value="1"/>
</dbReference>
<keyword evidence="4" id="KW-0378">Hydrolase</keyword>
<dbReference type="SUPFAM" id="SSF51556">
    <property type="entry name" value="Metallo-dependent hydrolases"/>
    <property type="match status" value="1"/>
</dbReference>
<gene>
    <name evidence="6" type="ORF">S01H4_02221</name>
</gene>
<comment type="cofactor">
    <cofactor evidence="1">
        <name>Zn(2+)</name>
        <dbReference type="ChEBI" id="CHEBI:29105"/>
    </cofactor>
</comment>
<dbReference type="AlphaFoldDB" id="X1AJF3"/>
<proteinExistence type="inferred from homology"/>
<dbReference type="NCBIfam" id="TIGR02033">
    <property type="entry name" value="D-hydantoinase"/>
    <property type="match status" value="1"/>
</dbReference>
<dbReference type="Pfam" id="PF01979">
    <property type="entry name" value="Amidohydro_1"/>
    <property type="match status" value="1"/>
</dbReference>
<evidence type="ECO:0000313" key="6">
    <source>
        <dbReference type="EMBL" id="GAG72708.1"/>
    </source>
</evidence>
<organism evidence="6">
    <name type="scientific">marine sediment metagenome</name>
    <dbReference type="NCBI Taxonomy" id="412755"/>
    <lineage>
        <taxon>unclassified sequences</taxon>
        <taxon>metagenomes</taxon>
        <taxon>ecological metagenomes</taxon>
    </lineage>
</organism>
<dbReference type="GO" id="GO:0016812">
    <property type="term" value="F:hydrolase activity, acting on carbon-nitrogen (but not peptide) bonds, in cyclic amides"/>
    <property type="evidence" value="ECO:0007669"/>
    <property type="project" value="TreeGrafter"/>
</dbReference>
<dbReference type="SUPFAM" id="SSF51338">
    <property type="entry name" value="Composite domain of metallo-dependent hydrolases"/>
    <property type="match status" value="1"/>
</dbReference>
<dbReference type="InterPro" id="IPR011059">
    <property type="entry name" value="Metal-dep_hydrolase_composite"/>
</dbReference>
<keyword evidence="3" id="KW-0479">Metal-binding</keyword>
<evidence type="ECO:0000256" key="2">
    <source>
        <dbReference type="ARBA" id="ARBA00008829"/>
    </source>
</evidence>
<dbReference type="EMBL" id="BART01000469">
    <property type="protein sequence ID" value="GAG72708.1"/>
    <property type="molecule type" value="Genomic_DNA"/>
</dbReference>